<gene>
    <name evidence="1" type="ORF">BDP55DRAFT_76975</name>
</gene>
<comment type="caution">
    <text evidence="1">The sequence shown here is derived from an EMBL/GenBank/DDBJ whole genome shotgun (WGS) entry which is preliminary data.</text>
</comment>
<name>A0AAJ0APP3_9PEZI</name>
<proteinExistence type="predicted"/>
<dbReference type="EMBL" id="JAHMHR010000013">
    <property type="protein sequence ID" value="KAK1688086.1"/>
    <property type="molecule type" value="Genomic_DNA"/>
</dbReference>
<protein>
    <submittedName>
        <fullName evidence="1">Uncharacterized protein</fullName>
    </submittedName>
</protein>
<evidence type="ECO:0000313" key="2">
    <source>
        <dbReference type="Proteomes" id="UP001224890"/>
    </source>
</evidence>
<dbReference type="Proteomes" id="UP001224890">
    <property type="component" value="Unassembled WGS sequence"/>
</dbReference>
<accession>A0AAJ0APP3</accession>
<keyword evidence="2" id="KW-1185">Reference proteome</keyword>
<dbReference type="AlphaFoldDB" id="A0AAJ0APP3"/>
<organism evidence="1 2">
    <name type="scientific">Colletotrichum godetiae</name>
    <dbReference type="NCBI Taxonomy" id="1209918"/>
    <lineage>
        <taxon>Eukaryota</taxon>
        <taxon>Fungi</taxon>
        <taxon>Dikarya</taxon>
        <taxon>Ascomycota</taxon>
        <taxon>Pezizomycotina</taxon>
        <taxon>Sordariomycetes</taxon>
        <taxon>Hypocreomycetidae</taxon>
        <taxon>Glomerellales</taxon>
        <taxon>Glomerellaceae</taxon>
        <taxon>Colletotrichum</taxon>
        <taxon>Colletotrichum acutatum species complex</taxon>
    </lineage>
</organism>
<reference evidence="1" key="1">
    <citation type="submission" date="2021-06" db="EMBL/GenBank/DDBJ databases">
        <title>Comparative genomics, transcriptomics and evolutionary studies reveal genomic signatures of adaptation to plant cell wall in hemibiotrophic fungi.</title>
        <authorList>
            <consortium name="DOE Joint Genome Institute"/>
            <person name="Baroncelli R."/>
            <person name="Diaz J.F."/>
            <person name="Benocci T."/>
            <person name="Peng M."/>
            <person name="Battaglia E."/>
            <person name="Haridas S."/>
            <person name="Andreopoulos W."/>
            <person name="Labutti K."/>
            <person name="Pangilinan J."/>
            <person name="Floch G.L."/>
            <person name="Makela M.R."/>
            <person name="Henrissat B."/>
            <person name="Grigoriev I.V."/>
            <person name="Crouch J.A."/>
            <person name="De Vries R.P."/>
            <person name="Sukno S.A."/>
            <person name="Thon M.R."/>
        </authorList>
    </citation>
    <scope>NUCLEOTIDE SEQUENCE</scope>
    <source>
        <strain evidence="1">CBS 193.32</strain>
    </source>
</reference>
<evidence type="ECO:0000313" key="1">
    <source>
        <dbReference type="EMBL" id="KAK1688086.1"/>
    </source>
</evidence>
<dbReference type="GeneID" id="85465596"/>
<dbReference type="RefSeq" id="XP_060431781.1">
    <property type="nucleotide sequence ID" value="XM_060581070.1"/>
</dbReference>
<sequence length="209" mass="22967">MPIALTHLGIYLWHGSSLEARGGSGKPDDVPNQQHQRATRRLQIDSLPYLTEFQRNRISILQDTLLLPSSQILGHEKTLCTTHSPTTVTACHALATDRFQSVPRCWMTSFRLPTSASCSASHCISQTLVLGCVSGSPTNTARPAGAYRGFPIGTRGIGEACIGSPQISLARRTVNPENETTRKTRDMRRASWMPVRPAVLTRPSSYWSP</sequence>